<dbReference type="InterPro" id="IPR014710">
    <property type="entry name" value="RmlC-like_jellyroll"/>
</dbReference>
<dbReference type="InterPro" id="IPR013096">
    <property type="entry name" value="Cupin_2"/>
</dbReference>
<evidence type="ECO:0000313" key="2">
    <source>
        <dbReference type="EMBL" id="MCA9387266.1"/>
    </source>
</evidence>
<dbReference type="InterPro" id="IPR052538">
    <property type="entry name" value="Flavonoid_dioxygenase-like"/>
</dbReference>
<protein>
    <submittedName>
        <fullName evidence="2">Cupin domain-containing protein</fullName>
    </submittedName>
</protein>
<dbReference type="CDD" id="cd02223">
    <property type="entry name" value="cupin_Bh2720-like"/>
    <property type="match status" value="1"/>
</dbReference>
<sequence>MNRSKVGYANNIEKETLSNDYFRKVIYTGANMQLVVMSLKPGEDIGMEVHEDHDQFFRIEEGVVTVYMDGEETELNADDVVIVPAGTEHNVTNTGNVPVKLYTIYAPPEHPDGRLDENKPHIK</sequence>
<dbReference type="Pfam" id="PF07883">
    <property type="entry name" value="Cupin_2"/>
    <property type="match status" value="1"/>
</dbReference>
<dbReference type="Proteomes" id="UP000714915">
    <property type="component" value="Unassembled WGS sequence"/>
</dbReference>
<reference evidence="2" key="2">
    <citation type="journal article" date="2021" name="Microbiome">
        <title>Successional dynamics and alternative stable states in a saline activated sludge microbial community over 9 years.</title>
        <authorList>
            <person name="Wang Y."/>
            <person name="Ye J."/>
            <person name="Ju F."/>
            <person name="Liu L."/>
            <person name="Boyd J.A."/>
            <person name="Deng Y."/>
            <person name="Parks D.H."/>
            <person name="Jiang X."/>
            <person name="Yin X."/>
            <person name="Woodcroft B.J."/>
            <person name="Tyson G.W."/>
            <person name="Hugenholtz P."/>
            <person name="Polz M.F."/>
            <person name="Zhang T."/>
        </authorList>
    </citation>
    <scope>NUCLEOTIDE SEQUENCE</scope>
    <source>
        <strain evidence="2">HKST-UBA09</strain>
    </source>
</reference>
<dbReference type="SUPFAM" id="SSF51182">
    <property type="entry name" value="RmlC-like cupins"/>
    <property type="match status" value="1"/>
</dbReference>
<proteinExistence type="predicted"/>
<dbReference type="AlphaFoldDB" id="A0A955RLN9"/>
<dbReference type="PANTHER" id="PTHR43346">
    <property type="entry name" value="LIGAND BINDING DOMAIN PROTEIN, PUTATIVE (AFU_ORTHOLOGUE AFUA_6G14370)-RELATED"/>
    <property type="match status" value="1"/>
</dbReference>
<dbReference type="InterPro" id="IPR011051">
    <property type="entry name" value="RmlC_Cupin_sf"/>
</dbReference>
<organism evidence="2 3">
    <name type="scientific">Candidatus Dojkabacteria bacterium</name>
    <dbReference type="NCBI Taxonomy" id="2099670"/>
    <lineage>
        <taxon>Bacteria</taxon>
        <taxon>Candidatus Dojkabacteria</taxon>
    </lineage>
</organism>
<dbReference type="PANTHER" id="PTHR43346:SF1">
    <property type="entry name" value="QUERCETIN 2,3-DIOXYGENASE-RELATED"/>
    <property type="match status" value="1"/>
</dbReference>
<dbReference type="Gene3D" id="2.60.120.10">
    <property type="entry name" value="Jelly Rolls"/>
    <property type="match status" value="1"/>
</dbReference>
<gene>
    <name evidence="2" type="ORF">KC669_04500</name>
</gene>
<reference evidence="2" key="1">
    <citation type="submission" date="2020-04" db="EMBL/GenBank/DDBJ databases">
        <authorList>
            <person name="Zhang T."/>
        </authorList>
    </citation>
    <scope>NUCLEOTIDE SEQUENCE</scope>
    <source>
        <strain evidence="2">HKST-UBA09</strain>
    </source>
</reference>
<accession>A0A955RLN9</accession>
<comment type="caution">
    <text evidence="2">The sequence shown here is derived from an EMBL/GenBank/DDBJ whole genome shotgun (WGS) entry which is preliminary data.</text>
</comment>
<dbReference type="EMBL" id="JAGQLF010000075">
    <property type="protein sequence ID" value="MCA9387266.1"/>
    <property type="molecule type" value="Genomic_DNA"/>
</dbReference>
<evidence type="ECO:0000313" key="3">
    <source>
        <dbReference type="Proteomes" id="UP000714915"/>
    </source>
</evidence>
<name>A0A955RLN9_9BACT</name>
<evidence type="ECO:0000259" key="1">
    <source>
        <dbReference type="Pfam" id="PF07883"/>
    </source>
</evidence>
<feature type="domain" description="Cupin type-2" evidence="1">
    <location>
        <begin position="36"/>
        <end position="105"/>
    </location>
</feature>